<sequence length="87" mass="9722">MMARGGYRTTTPAYSSAHQRVAAARGDAAEHRCVDCGARALEWSYRGDSPDELINPRGLRYSPWPDDYEPRCILCHRINDRAKAVAA</sequence>
<gene>
    <name evidence="1" type="ORF">E1269_28280</name>
</gene>
<reference evidence="1 2" key="1">
    <citation type="submission" date="2019-03" db="EMBL/GenBank/DDBJ databases">
        <title>Draft genome sequences of novel Actinobacteria.</title>
        <authorList>
            <person name="Sahin N."/>
            <person name="Ay H."/>
            <person name="Saygin H."/>
        </authorList>
    </citation>
    <scope>NUCLEOTIDE SEQUENCE [LARGE SCALE GENOMIC DNA]</scope>
    <source>
        <strain evidence="1 2">5K138</strain>
    </source>
</reference>
<keyword evidence="2" id="KW-1185">Reference proteome</keyword>
<evidence type="ECO:0000313" key="1">
    <source>
        <dbReference type="EMBL" id="TDD98904.1"/>
    </source>
</evidence>
<dbReference type="EMBL" id="SMKZ01000064">
    <property type="protein sequence ID" value="TDD98904.1"/>
    <property type="molecule type" value="Genomic_DNA"/>
</dbReference>
<evidence type="ECO:0008006" key="3">
    <source>
        <dbReference type="Google" id="ProtNLM"/>
    </source>
</evidence>
<dbReference type="RefSeq" id="WP_162606671.1">
    <property type="nucleotide sequence ID" value="NZ_SMKZ01000064.1"/>
</dbReference>
<proteinExistence type="predicted"/>
<evidence type="ECO:0000313" key="2">
    <source>
        <dbReference type="Proteomes" id="UP000294739"/>
    </source>
</evidence>
<dbReference type="Proteomes" id="UP000294739">
    <property type="component" value="Unassembled WGS sequence"/>
</dbReference>
<accession>A0A4R5CMW9</accession>
<dbReference type="AlphaFoldDB" id="A0A4R5CMW9"/>
<organism evidence="1 2">
    <name type="scientific">Jiangella asiatica</name>
    <dbReference type="NCBI Taxonomy" id="2530372"/>
    <lineage>
        <taxon>Bacteria</taxon>
        <taxon>Bacillati</taxon>
        <taxon>Actinomycetota</taxon>
        <taxon>Actinomycetes</taxon>
        <taxon>Jiangellales</taxon>
        <taxon>Jiangellaceae</taxon>
        <taxon>Jiangella</taxon>
    </lineage>
</organism>
<protein>
    <recommendedName>
        <fullName evidence="3">HNH endonuclease</fullName>
    </recommendedName>
</protein>
<name>A0A4R5CMW9_9ACTN</name>
<dbReference type="InParanoid" id="A0A4R5CMW9"/>
<comment type="caution">
    <text evidence="1">The sequence shown here is derived from an EMBL/GenBank/DDBJ whole genome shotgun (WGS) entry which is preliminary data.</text>
</comment>